<accession>S8AY84</accession>
<organism evidence="1 2">
    <name type="scientific">Penicillium oxalicum (strain 114-2 / CGMCC 5302)</name>
    <name type="common">Penicillium decumbens</name>
    <dbReference type="NCBI Taxonomy" id="933388"/>
    <lineage>
        <taxon>Eukaryota</taxon>
        <taxon>Fungi</taxon>
        <taxon>Dikarya</taxon>
        <taxon>Ascomycota</taxon>
        <taxon>Pezizomycotina</taxon>
        <taxon>Eurotiomycetes</taxon>
        <taxon>Eurotiomycetidae</taxon>
        <taxon>Eurotiales</taxon>
        <taxon>Aspergillaceae</taxon>
        <taxon>Penicillium</taxon>
    </lineage>
</organism>
<dbReference type="SUPFAM" id="SSF56784">
    <property type="entry name" value="HAD-like"/>
    <property type="match status" value="1"/>
</dbReference>
<dbReference type="Proteomes" id="UP000019376">
    <property type="component" value="Unassembled WGS sequence"/>
</dbReference>
<dbReference type="InterPro" id="IPR036412">
    <property type="entry name" value="HAD-like_sf"/>
</dbReference>
<dbReference type="eggNOG" id="KOG3085">
    <property type="taxonomic scope" value="Eukaryota"/>
</dbReference>
<dbReference type="AlphaFoldDB" id="S8AY84"/>
<protein>
    <recommendedName>
        <fullName evidence="3">Haloacid dehalogenase-like hydrolase</fullName>
    </recommendedName>
</protein>
<dbReference type="STRING" id="933388.S8AY84"/>
<sequence length="350" mass="38330">MHASHYLCGGARSFSQSSTRHRRNLLLTFDAFETLFYPSPPVPDQYAAIGHAFGLPKTVVTPKKLKAAFKDAFGTQSARYPNYGRADVLEGRYGGPKQWWEEVIRNSFAQVLAQESSDGVSSTSVSCRGNTDLPSGMVGSLLNRFAGDGGYLLYDDVMPFFERMREIRATSSSSGKPFDRIVVGVVSNSDDRISEVLKSLGLRVGCTRADVDRSSTELPGFEEQVTRGADRLEADSASMDAQQSTDLDMVITSYEAGAEKPNRLIFDVAKRQAQRLVQQQGSGFESNLAFSGETSDWACVHVGDDYQKDLIGATDAGWESFLLERGDGGKDPATTIRSLMDLLKRLQLDG</sequence>
<dbReference type="HOGENOM" id="CLU_045011_8_0_1"/>
<dbReference type="EMBL" id="KB644409">
    <property type="protein sequence ID" value="EPS26922.1"/>
    <property type="molecule type" value="Genomic_DNA"/>
</dbReference>
<gene>
    <name evidence="1" type="ORF">PDE_01862</name>
</gene>
<dbReference type="InterPro" id="IPR023214">
    <property type="entry name" value="HAD_sf"/>
</dbReference>
<evidence type="ECO:0000313" key="2">
    <source>
        <dbReference type="Proteomes" id="UP000019376"/>
    </source>
</evidence>
<dbReference type="Gene3D" id="1.10.150.720">
    <property type="entry name" value="Haloacid dehalogenase-like hydrolase"/>
    <property type="match status" value="1"/>
</dbReference>
<dbReference type="PhylomeDB" id="S8AY84"/>
<evidence type="ECO:0000313" key="1">
    <source>
        <dbReference type="EMBL" id="EPS26922.1"/>
    </source>
</evidence>
<proteinExistence type="predicted"/>
<evidence type="ECO:0008006" key="3">
    <source>
        <dbReference type="Google" id="ProtNLM"/>
    </source>
</evidence>
<dbReference type="PANTHER" id="PTHR46191">
    <property type="match status" value="1"/>
</dbReference>
<dbReference type="GO" id="GO:0005634">
    <property type="term" value="C:nucleus"/>
    <property type="evidence" value="ECO:0007669"/>
    <property type="project" value="TreeGrafter"/>
</dbReference>
<dbReference type="Pfam" id="PF13242">
    <property type="entry name" value="Hydrolase_like"/>
    <property type="match status" value="1"/>
</dbReference>
<dbReference type="InterPro" id="IPR044924">
    <property type="entry name" value="HAD-SF_hydro_IA_REG-2-like_cap"/>
</dbReference>
<reference evidence="1 2" key="1">
    <citation type="journal article" date="2013" name="PLoS ONE">
        <title>Genomic and secretomic analyses reveal unique features of the lignocellulolytic enzyme system of Penicillium decumbens.</title>
        <authorList>
            <person name="Liu G."/>
            <person name="Zhang L."/>
            <person name="Wei X."/>
            <person name="Zou G."/>
            <person name="Qin Y."/>
            <person name="Ma L."/>
            <person name="Li J."/>
            <person name="Zheng H."/>
            <person name="Wang S."/>
            <person name="Wang C."/>
            <person name="Xun L."/>
            <person name="Zhao G.-P."/>
            <person name="Zhou Z."/>
            <person name="Qu Y."/>
        </authorList>
    </citation>
    <scope>NUCLEOTIDE SEQUENCE [LARGE SCALE GENOMIC DNA]</scope>
    <source>
        <strain evidence="2">114-2 / CGMCC 5302</strain>
    </source>
</reference>
<dbReference type="PANTHER" id="PTHR46191:SF2">
    <property type="entry name" value="HALOACID DEHALOGENASE-LIKE HYDROLASE DOMAIN-CONTAINING PROTEIN 3"/>
    <property type="match status" value="1"/>
</dbReference>
<dbReference type="InterPro" id="IPR051828">
    <property type="entry name" value="HAD-like_hydrolase_domain"/>
</dbReference>
<keyword evidence="2" id="KW-1185">Reference proteome</keyword>
<dbReference type="OrthoDB" id="444127at2759"/>
<dbReference type="Gene3D" id="3.40.50.1000">
    <property type="entry name" value="HAD superfamily/HAD-like"/>
    <property type="match status" value="1"/>
</dbReference>
<name>S8AY84_PENO1</name>